<comment type="similarity">
    <text evidence="6">Belongs to the ferredoxin--NADP reductase type 2 family.</text>
</comment>
<keyword evidence="1 6" id="KW-0285">Flavoprotein</keyword>
<dbReference type="PRINTS" id="PR00368">
    <property type="entry name" value="FADPNR"/>
</dbReference>
<dbReference type="GO" id="GO:0050661">
    <property type="term" value="F:NADP binding"/>
    <property type="evidence" value="ECO:0007669"/>
    <property type="project" value="UniProtKB-UniRule"/>
</dbReference>
<keyword evidence="4 6" id="KW-0560">Oxidoreductase</keyword>
<dbReference type="InterPro" id="IPR023753">
    <property type="entry name" value="FAD/NAD-binding_dom"/>
</dbReference>
<dbReference type="GO" id="GO:0004324">
    <property type="term" value="F:ferredoxin-NADP+ reductase activity"/>
    <property type="evidence" value="ECO:0007669"/>
    <property type="project" value="UniProtKB-UniRule"/>
</dbReference>
<evidence type="ECO:0000313" key="9">
    <source>
        <dbReference type="Proteomes" id="UP000274843"/>
    </source>
</evidence>
<reference evidence="8 9" key="1">
    <citation type="submission" date="2018-11" db="EMBL/GenBank/DDBJ databases">
        <title>Sequencing the genomes of 1000 actinobacteria strains.</title>
        <authorList>
            <person name="Klenk H.-P."/>
        </authorList>
    </citation>
    <scope>NUCLEOTIDE SEQUENCE [LARGE SCALE GENOMIC DNA]</scope>
    <source>
        <strain evidence="8 9">DSM 44348</strain>
    </source>
</reference>
<evidence type="ECO:0000256" key="1">
    <source>
        <dbReference type="ARBA" id="ARBA00022630"/>
    </source>
</evidence>
<feature type="binding site" evidence="6">
    <location>
        <position position="324"/>
    </location>
    <ligand>
        <name>FAD</name>
        <dbReference type="ChEBI" id="CHEBI:57692"/>
    </ligand>
</feature>
<dbReference type="Gene3D" id="3.50.50.60">
    <property type="entry name" value="FAD/NAD(P)-binding domain"/>
    <property type="match status" value="2"/>
</dbReference>
<organism evidence="8 9">
    <name type="scientific">Amycolatopsis thermoflava</name>
    <dbReference type="NCBI Taxonomy" id="84480"/>
    <lineage>
        <taxon>Bacteria</taxon>
        <taxon>Bacillati</taxon>
        <taxon>Actinomycetota</taxon>
        <taxon>Actinomycetes</taxon>
        <taxon>Pseudonocardiales</taxon>
        <taxon>Pseudonocardiaceae</taxon>
        <taxon>Amycolatopsis</taxon>
        <taxon>Amycolatopsis methanolica group</taxon>
    </lineage>
</organism>
<dbReference type="Proteomes" id="UP000274843">
    <property type="component" value="Unassembled WGS sequence"/>
</dbReference>
<dbReference type="PANTHER" id="PTHR48105">
    <property type="entry name" value="THIOREDOXIN REDUCTASE 1-RELATED-RELATED"/>
    <property type="match status" value="1"/>
</dbReference>
<dbReference type="PRINTS" id="PR00469">
    <property type="entry name" value="PNDRDTASEII"/>
</dbReference>
<evidence type="ECO:0000256" key="5">
    <source>
        <dbReference type="ARBA" id="ARBA00048132"/>
    </source>
</evidence>
<feature type="binding site" evidence="6">
    <location>
        <position position="51"/>
    </location>
    <ligand>
        <name>FAD</name>
        <dbReference type="ChEBI" id="CHEBI:57692"/>
    </ligand>
</feature>
<feature type="binding site" evidence="6">
    <location>
        <position position="19"/>
    </location>
    <ligand>
        <name>FAD</name>
        <dbReference type="ChEBI" id="CHEBI:57692"/>
    </ligand>
</feature>
<dbReference type="Pfam" id="PF07992">
    <property type="entry name" value="Pyr_redox_2"/>
    <property type="match status" value="1"/>
</dbReference>
<protein>
    <recommendedName>
        <fullName evidence="6">Ferredoxin--NADP reductase</fullName>
        <shortName evidence="6">FNR</shortName>
        <shortName evidence="6">Fd-NADP(+) reductase</shortName>
        <ecNumber evidence="6">1.18.1.2</ecNumber>
    </recommendedName>
</protein>
<keyword evidence="9" id="KW-1185">Reference proteome</keyword>
<dbReference type="InterPro" id="IPR036188">
    <property type="entry name" value="FAD/NAD-bd_sf"/>
</dbReference>
<dbReference type="RefSeq" id="WP_123687519.1">
    <property type="nucleotide sequence ID" value="NZ_RKHY01000002.1"/>
</dbReference>
<dbReference type="HAMAP" id="MF_01685">
    <property type="entry name" value="FENR2"/>
    <property type="match status" value="1"/>
</dbReference>
<comment type="subunit">
    <text evidence="6">Homodimer.</text>
</comment>
<feature type="binding site" evidence="6">
    <location>
        <position position="46"/>
    </location>
    <ligand>
        <name>FAD</name>
        <dbReference type="ChEBI" id="CHEBI:57692"/>
    </ligand>
</feature>
<feature type="binding site" evidence="6">
    <location>
        <position position="38"/>
    </location>
    <ligand>
        <name>FAD</name>
        <dbReference type="ChEBI" id="CHEBI:57692"/>
    </ligand>
</feature>
<dbReference type="InterPro" id="IPR050097">
    <property type="entry name" value="Ferredoxin-NADP_redctase_2"/>
</dbReference>
<evidence type="ECO:0000256" key="6">
    <source>
        <dbReference type="HAMAP-Rule" id="MF_01685"/>
    </source>
</evidence>
<feature type="domain" description="FAD/NAD(P)-binding" evidence="7">
    <location>
        <begin position="10"/>
        <end position="295"/>
    </location>
</feature>
<dbReference type="AlphaFoldDB" id="A0A3N2G6V6"/>
<keyword evidence="3 6" id="KW-0521">NADP</keyword>
<dbReference type="EMBL" id="RKHY01000002">
    <property type="protein sequence ID" value="ROS32140.1"/>
    <property type="molecule type" value="Genomic_DNA"/>
</dbReference>
<dbReference type="SUPFAM" id="SSF51905">
    <property type="entry name" value="FAD/NAD(P)-binding domain"/>
    <property type="match status" value="1"/>
</dbReference>
<dbReference type="InterPro" id="IPR022890">
    <property type="entry name" value="Fd--NADP_Rdtase_type_2"/>
</dbReference>
<evidence type="ECO:0000256" key="3">
    <source>
        <dbReference type="ARBA" id="ARBA00022857"/>
    </source>
</evidence>
<comment type="catalytic activity">
    <reaction evidence="5">
        <text>[thioredoxin]-dithiol + NADP(+) = [thioredoxin]-disulfide + NADPH + H(+)</text>
        <dbReference type="Rhea" id="RHEA:20345"/>
        <dbReference type="Rhea" id="RHEA-COMP:10698"/>
        <dbReference type="Rhea" id="RHEA-COMP:10700"/>
        <dbReference type="ChEBI" id="CHEBI:15378"/>
        <dbReference type="ChEBI" id="CHEBI:29950"/>
        <dbReference type="ChEBI" id="CHEBI:50058"/>
        <dbReference type="ChEBI" id="CHEBI:57783"/>
        <dbReference type="ChEBI" id="CHEBI:58349"/>
        <dbReference type="EC" id="1.8.1.9"/>
    </reaction>
</comment>
<accession>A0A3N2G6V6</accession>
<evidence type="ECO:0000259" key="7">
    <source>
        <dbReference type="Pfam" id="PF07992"/>
    </source>
</evidence>
<feature type="binding site" evidence="6">
    <location>
        <position position="283"/>
    </location>
    <ligand>
        <name>FAD</name>
        <dbReference type="ChEBI" id="CHEBI:57692"/>
    </ligand>
</feature>
<evidence type="ECO:0000256" key="4">
    <source>
        <dbReference type="ARBA" id="ARBA00023002"/>
    </source>
</evidence>
<name>A0A3N2G6V6_9PSEU</name>
<comment type="catalytic activity">
    <reaction evidence="6">
        <text>2 reduced [2Fe-2S]-[ferredoxin] + NADP(+) + H(+) = 2 oxidized [2Fe-2S]-[ferredoxin] + NADPH</text>
        <dbReference type="Rhea" id="RHEA:20125"/>
        <dbReference type="Rhea" id="RHEA-COMP:10000"/>
        <dbReference type="Rhea" id="RHEA-COMP:10001"/>
        <dbReference type="ChEBI" id="CHEBI:15378"/>
        <dbReference type="ChEBI" id="CHEBI:33737"/>
        <dbReference type="ChEBI" id="CHEBI:33738"/>
        <dbReference type="ChEBI" id="CHEBI:57783"/>
        <dbReference type="ChEBI" id="CHEBI:58349"/>
        <dbReference type="EC" id="1.18.1.2"/>
    </reaction>
</comment>
<dbReference type="EC" id="1.18.1.2" evidence="6"/>
<feature type="binding site" evidence="6">
    <location>
        <position position="91"/>
    </location>
    <ligand>
        <name>FAD</name>
        <dbReference type="ChEBI" id="CHEBI:57692"/>
    </ligand>
</feature>
<dbReference type="GO" id="GO:0004791">
    <property type="term" value="F:thioredoxin-disulfide reductase (NADPH) activity"/>
    <property type="evidence" value="ECO:0007669"/>
    <property type="project" value="UniProtKB-EC"/>
</dbReference>
<proteinExistence type="inferred from homology"/>
<comment type="cofactor">
    <cofactor evidence="6">
        <name>FAD</name>
        <dbReference type="ChEBI" id="CHEBI:57692"/>
    </cofactor>
    <text evidence="6">Binds 1 FAD per subunit.</text>
</comment>
<dbReference type="GO" id="GO:0050660">
    <property type="term" value="F:flavin adenine dinucleotide binding"/>
    <property type="evidence" value="ECO:0007669"/>
    <property type="project" value="UniProtKB-UniRule"/>
</dbReference>
<evidence type="ECO:0000256" key="2">
    <source>
        <dbReference type="ARBA" id="ARBA00022827"/>
    </source>
</evidence>
<gene>
    <name evidence="8" type="ORF">EDD35_7897</name>
</gene>
<sequence length="343" mass="35984">MSTSDAVVVDVLIVGAGPTGLFAAYYAGFRGLTVAVVDALPEPGGQINAMYPEKHIFDVAGFPSVRGRDLVDRLLEQAAPFGPVYLLGHRAEVLERQPGRFAVTTHRGARIEARSVVITGGIGHFTPRPLPAAAEFEGNGLAYFVRNLDDYAGADVVIVGGGDSAFDWAHALHPLAKSVTLVHRRETFRAHPATVAAVQATDVGVLTNAQVTKVLGNGAIEGVEISSGDDVKSVPCQKIIAALGFTANLGPLLDWGIDVENRRHIPVSAAMQTSVPGIFAAGDINDYPGKVRLIAVGFGEAATAVNNAAHHLDPAQPVFPGHSTDAPVPAAVIQEDSRAVRHR</sequence>
<comment type="caution">
    <text evidence="8">The sequence shown here is derived from an EMBL/GenBank/DDBJ whole genome shotgun (WGS) entry which is preliminary data.</text>
</comment>
<evidence type="ECO:0000313" key="8">
    <source>
        <dbReference type="EMBL" id="ROS32140.1"/>
    </source>
</evidence>
<keyword evidence="2 6" id="KW-0274">FAD</keyword>
<feature type="binding site" evidence="6">
    <location>
        <position position="125"/>
    </location>
    <ligand>
        <name>FAD</name>
        <dbReference type="ChEBI" id="CHEBI:57692"/>
    </ligand>
</feature>
<dbReference type="GeneID" id="301849112"/>